<dbReference type="Gene3D" id="1.10.1740.10">
    <property type="match status" value="1"/>
</dbReference>
<gene>
    <name evidence="1" type="ORF">A2264_01075</name>
</gene>
<organism evidence="1 2">
    <name type="scientific">candidate division WWE3 bacterium RIFOXYA2_FULL_46_9</name>
    <dbReference type="NCBI Taxonomy" id="1802636"/>
    <lineage>
        <taxon>Bacteria</taxon>
        <taxon>Katanobacteria</taxon>
    </lineage>
</organism>
<accession>A0A1F4VZH7</accession>
<evidence type="ECO:0000313" key="2">
    <source>
        <dbReference type="Proteomes" id="UP000176614"/>
    </source>
</evidence>
<dbReference type="AlphaFoldDB" id="A0A1F4VZH7"/>
<comment type="caution">
    <text evidence="1">The sequence shown here is derived from an EMBL/GenBank/DDBJ whole genome shotgun (WGS) entry which is preliminary data.</text>
</comment>
<protein>
    <submittedName>
        <fullName evidence="1">Uncharacterized protein</fullName>
    </submittedName>
</protein>
<sequence length="215" mass="25267">MTARNPVTEQDLEEVFKDDPDFGIRLLHEDFREVILRYIKKHGWGLQLADWMDIYSQTILEMIQKSREPGFDHRKPLALAFHIAKCRTRDMLRRRKHRANPDTDAILDCVAKDFSESDIGIKLRYPDSVVWEEFQQNLYEVIAALPGRQRIVARVFIDNYEDFRERDTYTPLAELVSNITGKPESVVAVKNAWLEAKQKIVKELTRRGFNFLEAE</sequence>
<dbReference type="EMBL" id="MEVT01000015">
    <property type="protein sequence ID" value="OGC62576.1"/>
    <property type="molecule type" value="Genomic_DNA"/>
</dbReference>
<name>A0A1F4VZH7_UNCKA</name>
<evidence type="ECO:0000313" key="1">
    <source>
        <dbReference type="EMBL" id="OGC62576.1"/>
    </source>
</evidence>
<dbReference type="Proteomes" id="UP000176614">
    <property type="component" value="Unassembled WGS sequence"/>
</dbReference>
<reference evidence="1 2" key="1">
    <citation type="journal article" date="2016" name="Nat. Commun.">
        <title>Thousands of microbial genomes shed light on interconnected biogeochemical processes in an aquifer system.</title>
        <authorList>
            <person name="Anantharaman K."/>
            <person name="Brown C.T."/>
            <person name="Hug L.A."/>
            <person name="Sharon I."/>
            <person name="Castelle C.J."/>
            <person name="Probst A.J."/>
            <person name="Thomas B.C."/>
            <person name="Singh A."/>
            <person name="Wilkins M.J."/>
            <person name="Karaoz U."/>
            <person name="Brodie E.L."/>
            <person name="Williams K.H."/>
            <person name="Hubbard S.S."/>
            <person name="Banfield J.F."/>
        </authorList>
    </citation>
    <scope>NUCLEOTIDE SEQUENCE [LARGE SCALE GENOMIC DNA]</scope>
</reference>
<proteinExistence type="predicted"/>